<reference evidence="2" key="1">
    <citation type="journal article" date="2020" name="BMC Genomics">
        <title>Correction to: Identification and distribution of gene clusters required for synthesis of sphingolipid metabolism inhibitors in diverse species of the filamentous fungus Fusarium.</title>
        <authorList>
            <person name="Kim H.S."/>
            <person name="Lohmar J.M."/>
            <person name="Busman M."/>
            <person name="Brown D.W."/>
            <person name="Naumann T.A."/>
            <person name="Divon H.H."/>
            <person name="Lysoe E."/>
            <person name="Uhlig S."/>
            <person name="Proctor R.H."/>
        </authorList>
    </citation>
    <scope>NUCLEOTIDE SEQUENCE [LARGE SCALE GENOMIC DNA]</scope>
    <source>
        <strain evidence="2">NRRL 25331</strain>
    </source>
</reference>
<name>A0A8H5UIJ2_FUSCI</name>
<keyword evidence="2" id="KW-1185">Reference proteome</keyword>
<accession>A0A8H5UIJ2</accession>
<dbReference type="AlphaFoldDB" id="A0A8H5UIJ2"/>
<evidence type="ECO:0000313" key="1">
    <source>
        <dbReference type="EMBL" id="KAF5686812.1"/>
    </source>
</evidence>
<proteinExistence type="predicted"/>
<evidence type="ECO:0000313" key="2">
    <source>
        <dbReference type="Proteomes" id="UP000572754"/>
    </source>
</evidence>
<gene>
    <name evidence="1" type="ORF">FCIRC_2681</name>
</gene>
<protein>
    <submittedName>
        <fullName evidence="1">Endo-beta-1,4-glucanase D</fullName>
    </submittedName>
</protein>
<organism evidence="1 2">
    <name type="scientific">Fusarium circinatum</name>
    <name type="common">Pitch canker fungus</name>
    <name type="synonym">Gibberella circinata</name>
    <dbReference type="NCBI Taxonomy" id="48490"/>
    <lineage>
        <taxon>Eukaryota</taxon>
        <taxon>Fungi</taxon>
        <taxon>Dikarya</taxon>
        <taxon>Ascomycota</taxon>
        <taxon>Pezizomycotina</taxon>
        <taxon>Sordariomycetes</taxon>
        <taxon>Hypocreomycetidae</taxon>
        <taxon>Hypocreales</taxon>
        <taxon>Nectriaceae</taxon>
        <taxon>Fusarium</taxon>
        <taxon>Fusarium fujikuroi species complex</taxon>
    </lineage>
</organism>
<reference evidence="1 2" key="2">
    <citation type="submission" date="2020-05" db="EMBL/GenBank/DDBJ databases">
        <title>Identification and distribution of gene clusters putatively required for synthesis of sphingolipid metabolism inhibitors in phylogenetically diverse species of the filamentous fungus Fusarium.</title>
        <authorList>
            <person name="Kim H.-S."/>
            <person name="Busman M."/>
            <person name="Brown D.W."/>
            <person name="Divon H."/>
            <person name="Uhlig S."/>
            <person name="Proctor R.H."/>
        </authorList>
    </citation>
    <scope>NUCLEOTIDE SEQUENCE [LARGE SCALE GENOMIC DNA]</scope>
    <source>
        <strain evidence="1 2">NRRL 25331</strain>
    </source>
</reference>
<comment type="caution">
    <text evidence="1">The sequence shown here is derived from an EMBL/GenBank/DDBJ whole genome shotgun (WGS) entry which is preliminary data.</text>
</comment>
<dbReference type="InterPro" id="IPR025332">
    <property type="entry name" value="DUF4238"/>
</dbReference>
<dbReference type="Pfam" id="PF14022">
    <property type="entry name" value="DUF4238"/>
    <property type="match status" value="1"/>
</dbReference>
<sequence length="139" mass="16041">MSSDAPHYQHFIPQFILKNFGHPFSCPKAPTKGLKCEKHHHEKGKYPDDQVVNCLELLPGSYEVKERSVRHLCRLDDMYTDQSPQATFPREREVNFSKLEGQMSAAMRRIIGDHQRNVEGQMSQSLGHGKQYYAGSFIY</sequence>
<dbReference type="Proteomes" id="UP000572754">
    <property type="component" value="Unassembled WGS sequence"/>
</dbReference>
<dbReference type="EMBL" id="JAAQPE010000086">
    <property type="protein sequence ID" value="KAF5686812.1"/>
    <property type="molecule type" value="Genomic_DNA"/>
</dbReference>